<proteinExistence type="predicted"/>
<dbReference type="InterPro" id="IPR007197">
    <property type="entry name" value="rSAM"/>
</dbReference>
<dbReference type="SFLD" id="SFLDS00029">
    <property type="entry name" value="Radical_SAM"/>
    <property type="match status" value="1"/>
</dbReference>
<feature type="domain" description="Radical SAM core" evidence="1">
    <location>
        <begin position="26"/>
        <end position="201"/>
    </location>
</feature>
<protein>
    <submittedName>
        <fullName evidence="2">Radical SAM protein</fullName>
    </submittedName>
</protein>
<dbReference type="SFLD" id="SFLDG01084">
    <property type="entry name" value="Uncharacterised_Radical_SAM_Su"/>
    <property type="match status" value="1"/>
</dbReference>
<dbReference type="InterPro" id="IPR013785">
    <property type="entry name" value="Aldolase_TIM"/>
</dbReference>
<comment type="caution">
    <text evidence="2">The sequence shown here is derived from an EMBL/GenBank/DDBJ whole genome shotgun (WGS) entry which is preliminary data.</text>
</comment>
<dbReference type="GO" id="GO:0051536">
    <property type="term" value="F:iron-sulfur cluster binding"/>
    <property type="evidence" value="ECO:0007669"/>
    <property type="project" value="InterPro"/>
</dbReference>
<name>A0A6B4G2Y9_CLOBO</name>
<dbReference type="InterPro" id="IPR040086">
    <property type="entry name" value="MJ0683-like"/>
</dbReference>
<dbReference type="CDD" id="cd01335">
    <property type="entry name" value="Radical_SAM"/>
    <property type="match status" value="1"/>
</dbReference>
<sequence length="258" mass="29653">MPEIKEYIQRKTMLYKTGVEYGDYTINFVLGCSHGCKYPCYAYTMKKRFGLVKSYEEWCKPKVVKNTLELLDKEIPRLKDKIKSVQLCFATDPFMYGYDEVGRMAIAAIRKLNNKGIKCSVLTKGVLPMELAQLSKENEYGITLVSLDETYREKMEPGAASYEERLSALRALHDAGYNTWVSMEPYPTPNILEQDLRGLLEAVGFVDKIIFGRTNYSKDASAYKGHKAFYNQKAAEVIDFCEERGIQYHIKDKTITEE</sequence>
<dbReference type="Gene3D" id="3.20.20.70">
    <property type="entry name" value="Aldolase class I"/>
    <property type="match status" value="1"/>
</dbReference>
<organism evidence="2 3">
    <name type="scientific">Clostridium botulinum</name>
    <dbReference type="NCBI Taxonomy" id="1491"/>
    <lineage>
        <taxon>Bacteria</taxon>
        <taxon>Bacillati</taxon>
        <taxon>Bacillota</taxon>
        <taxon>Clostridia</taxon>
        <taxon>Eubacteriales</taxon>
        <taxon>Clostridiaceae</taxon>
        <taxon>Clostridium</taxon>
    </lineage>
</organism>
<dbReference type="Proteomes" id="UP000478995">
    <property type="component" value="Unassembled WGS sequence"/>
</dbReference>
<dbReference type="GO" id="GO:0003824">
    <property type="term" value="F:catalytic activity"/>
    <property type="evidence" value="ECO:0007669"/>
    <property type="project" value="InterPro"/>
</dbReference>
<dbReference type="SUPFAM" id="SSF102114">
    <property type="entry name" value="Radical SAM enzymes"/>
    <property type="match status" value="1"/>
</dbReference>
<dbReference type="Pfam" id="PF04055">
    <property type="entry name" value="Radical_SAM"/>
    <property type="match status" value="1"/>
</dbReference>
<dbReference type="PANTHER" id="PTHR43432:SF3">
    <property type="entry name" value="SLR0285 PROTEIN"/>
    <property type="match status" value="1"/>
</dbReference>
<gene>
    <name evidence="2" type="ORF">FC794_06295</name>
</gene>
<evidence type="ECO:0000259" key="1">
    <source>
        <dbReference type="Pfam" id="PF04055"/>
    </source>
</evidence>
<dbReference type="AlphaFoldDB" id="A0A6B4G2Y9"/>
<reference evidence="2 3" key="1">
    <citation type="submission" date="2019-04" db="EMBL/GenBank/DDBJ databases">
        <title>Genome sequencing of Clostridium botulinum Groups I-IV and Clostridium butyricum.</title>
        <authorList>
            <person name="Brunt J."/>
            <person name="Van Vliet A.H.M."/>
            <person name="Stringer S.C."/>
            <person name="Carter A.T."/>
            <person name="Peck M.W."/>
        </authorList>
    </citation>
    <scope>NUCLEOTIDE SEQUENCE [LARGE SCALE GENOMIC DNA]</scope>
    <source>
        <strain evidence="2 3">IFR 18/037</strain>
    </source>
</reference>
<dbReference type="PANTHER" id="PTHR43432">
    <property type="entry name" value="SLR0285 PROTEIN"/>
    <property type="match status" value="1"/>
</dbReference>
<dbReference type="InterPro" id="IPR058240">
    <property type="entry name" value="rSAM_sf"/>
</dbReference>
<dbReference type="RefSeq" id="WP_021106902.1">
    <property type="nucleotide sequence ID" value="NZ_CP022395.1"/>
</dbReference>
<evidence type="ECO:0000313" key="2">
    <source>
        <dbReference type="EMBL" id="NFG16405.1"/>
    </source>
</evidence>
<accession>A0A6B4G2Y9</accession>
<dbReference type="EMBL" id="SWOY01000001">
    <property type="protein sequence ID" value="NFG16405.1"/>
    <property type="molecule type" value="Genomic_DNA"/>
</dbReference>
<evidence type="ECO:0000313" key="3">
    <source>
        <dbReference type="Proteomes" id="UP000478995"/>
    </source>
</evidence>